<sequence length="386" mass="43539">MDMNESAALNVSPDDSTQVQQRFNVEQYVVPVVFGLIFLLGVIGNGSVMFIICRYKSMRNLANIFVFNLALGDLFILLFTVPFTSTIYTFDKWPFASEFAKDTSVSVSVFTLTALSFDRYRLIVKPVQSYVAGPKMKQFIIIALVVIWLTSLGLALPAAIFSRLLDVKRRTFSNSSTDVVIDDTSDVHSDSNQTQQNETYVITHRFCYPFPGKFETTSVHSRSVILGRFLIQYLIPLVIIGTFYTITARNLLRSTNNTDDQANALTATSTSPANNSQSNQESRRKVALVVQILVALFLIGFLPMHIVGFVFAYANSCVNPVALYFISNNFRKHFDQLLFSCFRSAENRSVDDETMTPRPQDRRRQHGRSNPLNEFQQSGSHQLASF</sequence>
<dbReference type="PANTHER" id="PTHR45695:SF26">
    <property type="entry name" value="NEUROPEPTIDE CCHAMIDE-1 RECEPTOR"/>
    <property type="match status" value="1"/>
</dbReference>
<dbReference type="PRINTS" id="PR00237">
    <property type="entry name" value="GPCRRHODOPSN"/>
</dbReference>
<feature type="transmembrane region" description="Helical" evidence="11">
    <location>
        <begin position="140"/>
        <end position="161"/>
    </location>
</feature>
<evidence type="ECO:0000256" key="3">
    <source>
        <dbReference type="ARBA" id="ARBA00022692"/>
    </source>
</evidence>
<feature type="transmembrane region" description="Helical" evidence="11">
    <location>
        <begin position="64"/>
        <end position="83"/>
    </location>
</feature>
<keyword evidence="7 9" id="KW-0675">Receptor</keyword>
<evidence type="ECO:0000256" key="2">
    <source>
        <dbReference type="ARBA" id="ARBA00010663"/>
    </source>
</evidence>
<dbReference type="GO" id="GO:0005886">
    <property type="term" value="C:plasma membrane"/>
    <property type="evidence" value="ECO:0007669"/>
    <property type="project" value="TreeGrafter"/>
</dbReference>
<dbReference type="GO" id="GO:0008188">
    <property type="term" value="F:neuropeptide receptor activity"/>
    <property type="evidence" value="ECO:0007669"/>
    <property type="project" value="TreeGrafter"/>
</dbReference>
<dbReference type="SMART" id="SM01381">
    <property type="entry name" value="7TM_GPCR_Srsx"/>
    <property type="match status" value="1"/>
</dbReference>
<dbReference type="OrthoDB" id="10049706at2759"/>
<evidence type="ECO:0000256" key="1">
    <source>
        <dbReference type="ARBA" id="ARBA00004141"/>
    </source>
</evidence>
<keyword evidence="5 9" id="KW-0297">G-protein coupled receptor</keyword>
<dbReference type="InterPro" id="IPR017452">
    <property type="entry name" value="GPCR_Rhodpsn_7TM"/>
</dbReference>
<feature type="transmembrane region" description="Helical" evidence="11">
    <location>
        <begin position="286"/>
        <end position="314"/>
    </location>
</feature>
<feature type="transmembrane region" description="Helical" evidence="11">
    <location>
        <begin position="28"/>
        <end position="52"/>
    </location>
</feature>
<evidence type="ECO:0000256" key="9">
    <source>
        <dbReference type="RuleBase" id="RU000688"/>
    </source>
</evidence>
<keyword evidence="6 11" id="KW-0472">Membrane</keyword>
<reference evidence="13" key="1">
    <citation type="submission" date="2021-11" db="EMBL/GenBank/DDBJ databases">
        <authorList>
            <person name="Schell T."/>
        </authorList>
    </citation>
    <scope>NUCLEOTIDE SEQUENCE</scope>
    <source>
        <strain evidence="13">M5</strain>
    </source>
</reference>
<evidence type="ECO:0000256" key="8">
    <source>
        <dbReference type="ARBA" id="ARBA00023224"/>
    </source>
</evidence>
<comment type="caution">
    <text evidence="13">The sequence shown here is derived from an EMBL/GenBank/DDBJ whole genome shotgun (WGS) entry which is preliminary data.</text>
</comment>
<keyword evidence="4 11" id="KW-1133">Transmembrane helix</keyword>
<evidence type="ECO:0000256" key="4">
    <source>
        <dbReference type="ARBA" id="ARBA00022989"/>
    </source>
</evidence>
<feature type="domain" description="G-protein coupled receptors family 1 profile" evidence="12">
    <location>
        <begin position="44"/>
        <end position="310"/>
    </location>
</feature>
<dbReference type="PROSITE" id="PS00237">
    <property type="entry name" value="G_PROTEIN_RECEP_F1_1"/>
    <property type="match status" value="1"/>
</dbReference>
<keyword evidence="8 9" id="KW-0807">Transducer</keyword>
<keyword evidence="3 9" id="KW-0812">Transmembrane</keyword>
<accession>A0A8J2RMA6</accession>
<evidence type="ECO:0000256" key="7">
    <source>
        <dbReference type="ARBA" id="ARBA00023170"/>
    </source>
</evidence>
<dbReference type="PROSITE" id="PS50262">
    <property type="entry name" value="G_PROTEIN_RECEP_F1_2"/>
    <property type="match status" value="1"/>
</dbReference>
<protein>
    <recommendedName>
        <fullName evidence="12">G-protein coupled receptors family 1 profile domain-containing protein</fullName>
    </recommendedName>
</protein>
<evidence type="ECO:0000313" key="13">
    <source>
        <dbReference type="EMBL" id="CAH0105167.1"/>
    </source>
</evidence>
<evidence type="ECO:0000259" key="12">
    <source>
        <dbReference type="PROSITE" id="PS50262"/>
    </source>
</evidence>
<feature type="compositionally biased region" description="Polar residues" evidence="10">
    <location>
        <begin position="368"/>
        <end position="386"/>
    </location>
</feature>
<evidence type="ECO:0000256" key="10">
    <source>
        <dbReference type="SAM" id="MobiDB-lite"/>
    </source>
</evidence>
<dbReference type="Gene3D" id="1.20.1070.10">
    <property type="entry name" value="Rhodopsin 7-helix transmembrane proteins"/>
    <property type="match status" value="1"/>
</dbReference>
<dbReference type="SUPFAM" id="SSF81321">
    <property type="entry name" value="Family A G protein-coupled receptor-like"/>
    <property type="match status" value="1"/>
</dbReference>
<dbReference type="AlphaFoldDB" id="A0A8J2RMA6"/>
<evidence type="ECO:0000256" key="5">
    <source>
        <dbReference type="ARBA" id="ARBA00023040"/>
    </source>
</evidence>
<dbReference type="EMBL" id="CAKKLH010000171">
    <property type="protein sequence ID" value="CAH0105167.1"/>
    <property type="molecule type" value="Genomic_DNA"/>
</dbReference>
<evidence type="ECO:0000256" key="6">
    <source>
        <dbReference type="ARBA" id="ARBA00023136"/>
    </source>
</evidence>
<dbReference type="Pfam" id="PF00001">
    <property type="entry name" value="7tm_1"/>
    <property type="match status" value="1"/>
</dbReference>
<gene>
    <name evidence="13" type="ORF">DGAL_LOCUS8181</name>
</gene>
<keyword evidence="14" id="KW-1185">Reference proteome</keyword>
<evidence type="ECO:0000313" key="14">
    <source>
        <dbReference type="Proteomes" id="UP000789390"/>
    </source>
</evidence>
<name>A0A8J2RMA6_9CRUS</name>
<dbReference type="Proteomes" id="UP000789390">
    <property type="component" value="Unassembled WGS sequence"/>
</dbReference>
<proteinExistence type="inferred from homology"/>
<dbReference type="InterPro" id="IPR000276">
    <property type="entry name" value="GPCR_Rhodpsn"/>
</dbReference>
<comment type="subcellular location">
    <subcellularLocation>
        <location evidence="1">Membrane</location>
        <topology evidence="1">Multi-pass membrane protein</topology>
    </subcellularLocation>
</comment>
<comment type="similarity">
    <text evidence="2 9">Belongs to the G-protein coupled receptor 1 family.</text>
</comment>
<feature type="region of interest" description="Disordered" evidence="10">
    <location>
        <begin position="350"/>
        <end position="386"/>
    </location>
</feature>
<organism evidence="13 14">
    <name type="scientific">Daphnia galeata</name>
    <dbReference type="NCBI Taxonomy" id="27404"/>
    <lineage>
        <taxon>Eukaryota</taxon>
        <taxon>Metazoa</taxon>
        <taxon>Ecdysozoa</taxon>
        <taxon>Arthropoda</taxon>
        <taxon>Crustacea</taxon>
        <taxon>Branchiopoda</taxon>
        <taxon>Diplostraca</taxon>
        <taxon>Cladocera</taxon>
        <taxon>Anomopoda</taxon>
        <taxon>Daphniidae</taxon>
        <taxon>Daphnia</taxon>
    </lineage>
</organism>
<dbReference type="PANTHER" id="PTHR45695">
    <property type="entry name" value="LEUCOKININ RECEPTOR-RELATED"/>
    <property type="match status" value="1"/>
</dbReference>
<evidence type="ECO:0000256" key="11">
    <source>
        <dbReference type="SAM" id="Phobius"/>
    </source>
</evidence>
<feature type="transmembrane region" description="Helical" evidence="11">
    <location>
        <begin position="225"/>
        <end position="246"/>
    </location>
</feature>